<sequence length="235" mass="27455">MPFQFRPDLSYPPLHQKIWRYMELAKFLALLQNRCLYFPSLKQLIDEDPWEGLPSKLNFNSTTEDNPVIAKLYKDSYLGARDSFYVNCWHMNGSESMAQWKIYGANQCSIAIVSELERACDAIMDSKNITGGKIIYYNSESDSTSSYVIHQPFFKRKSYEHENEFRFIHWDYHSIRTGNSSEGIFVDVDVKKLIERIVISPIAPKWFTNVISSLIKDYGFDIEVNKSELLEPLIY</sequence>
<evidence type="ECO:0000313" key="1">
    <source>
        <dbReference type="EMBL" id="KTD69838.1"/>
    </source>
</evidence>
<gene>
    <name evidence="1" type="ORF">Lsan_0116</name>
</gene>
<accession>A0A0W0ZLT6</accession>
<reference evidence="1 2" key="1">
    <citation type="submission" date="2015-11" db="EMBL/GenBank/DDBJ databases">
        <title>Genomic analysis of 38 Legionella species identifies large and diverse effector repertoires.</title>
        <authorList>
            <person name="Burstein D."/>
            <person name="Amaro F."/>
            <person name="Zusman T."/>
            <person name="Lifshitz Z."/>
            <person name="Cohen O."/>
            <person name="Gilbert J.A."/>
            <person name="Pupko T."/>
            <person name="Shuman H.A."/>
            <person name="Segal G."/>
        </authorList>
    </citation>
    <scope>NUCLEOTIDE SEQUENCE [LARGE SCALE GENOMIC DNA]</scope>
    <source>
        <strain evidence="1 2">SC-63-C7</strain>
    </source>
</reference>
<dbReference type="AlphaFoldDB" id="A0A0W0ZLT6"/>
<proteinExistence type="predicted"/>
<evidence type="ECO:0008006" key="3">
    <source>
        <dbReference type="Google" id="ProtNLM"/>
    </source>
</evidence>
<dbReference type="PATRIC" id="fig|45074.5.peg.125"/>
<keyword evidence="2" id="KW-1185">Reference proteome</keyword>
<dbReference type="Proteomes" id="UP000054703">
    <property type="component" value="Unassembled WGS sequence"/>
</dbReference>
<name>A0A0W0ZLT6_9GAMM</name>
<comment type="caution">
    <text evidence="1">The sequence shown here is derived from an EMBL/GenBank/DDBJ whole genome shotgun (WGS) entry which is preliminary data.</text>
</comment>
<organism evidence="1 2">
    <name type="scientific">Legionella santicrucis</name>
    <dbReference type="NCBI Taxonomy" id="45074"/>
    <lineage>
        <taxon>Bacteria</taxon>
        <taxon>Pseudomonadati</taxon>
        <taxon>Pseudomonadota</taxon>
        <taxon>Gammaproteobacteria</taxon>
        <taxon>Legionellales</taxon>
        <taxon>Legionellaceae</taxon>
        <taxon>Legionella</taxon>
    </lineage>
</organism>
<dbReference type="EMBL" id="LNYU01000004">
    <property type="protein sequence ID" value="KTD69838.1"/>
    <property type="molecule type" value="Genomic_DNA"/>
</dbReference>
<protein>
    <recommendedName>
        <fullName evidence="3">DUF2971 domain-containing protein</fullName>
    </recommendedName>
</protein>
<evidence type="ECO:0000313" key="2">
    <source>
        <dbReference type="Proteomes" id="UP000054703"/>
    </source>
</evidence>